<accession>A0A2K9YSL5</accession>
<dbReference type="RefSeq" id="WP_020002439.1">
    <property type="nucleotide sequence ID" value="NZ_CP009677.1"/>
</dbReference>
<dbReference type="Proteomes" id="UP000029712">
    <property type="component" value="Chromosome"/>
</dbReference>
<keyword evidence="10" id="KW-0066">ATP synthesis</keyword>
<evidence type="ECO:0000256" key="4">
    <source>
        <dbReference type="ARBA" id="ARBA00022547"/>
    </source>
</evidence>
<evidence type="ECO:0000313" key="12">
    <source>
        <dbReference type="Proteomes" id="UP000029712"/>
    </source>
</evidence>
<evidence type="ECO:0000256" key="7">
    <source>
        <dbReference type="ARBA" id="ARBA00022989"/>
    </source>
</evidence>
<dbReference type="GO" id="GO:0045259">
    <property type="term" value="C:proton-transporting ATP synthase complex"/>
    <property type="evidence" value="ECO:0007669"/>
    <property type="project" value="UniProtKB-KW"/>
</dbReference>
<evidence type="ECO:0000256" key="5">
    <source>
        <dbReference type="ARBA" id="ARBA00022692"/>
    </source>
</evidence>
<dbReference type="SUPFAM" id="SSF81336">
    <property type="entry name" value="F1F0 ATP synthase subunit A"/>
    <property type="match status" value="1"/>
</dbReference>
<comment type="subcellular location">
    <subcellularLocation>
        <location evidence="1">Membrane</location>
        <topology evidence="1">Multi-pass membrane protein</topology>
    </subcellularLocation>
</comment>
<evidence type="ECO:0000256" key="6">
    <source>
        <dbReference type="ARBA" id="ARBA00022781"/>
    </source>
</evidence>
<keyword evidence="7" id="KW-1133">Transmembrane helix</keyword>
<keyword evidence="8" id="KW-0406">Ion transport</keyword>
<keyword evidence="5" id="KW-0812">Transmembrane</keyword>
<evidence type="ECO:0000256" key="10">
    <source>
        <dbReference type="ARBA" id="ARBA00023310"/>
    </source>
</evidence>
<keyword evidence="6" id="KW-0375">Hydrogen ion transport</keyword>
<keyword evidence="9" id="KW-0472">Membrane</keyword>
<dbReference type="CDD" id="cd00310">
    <property type="entry name" value="ATP-synt_Fo_a_6"/>
    <property type="match status" value="1"/>
</dbReference>
<dbReference type="Gene3D" id="1.20.120.220">
    <property type="entry name" value="ATP synthase, F0 complex, subunit A"/>
    <property type="match status" value="1"/>
</dbReference>
<reference evidence="11 12" key="2">
    <citation type="submission" date="2018-10" db="EMBL/GenBank/DDBJ databases">
        <title>Detection and isolation of Mycoplasma hominis as a predominant microorganism from pelvic cavity of patient with salpingitis and tubo-ovarian abscess.</title>
        <authorList>
            <person name="Guschin A.E."/>
            <person name="Khayrullina G.A."/>
            <person name="Rakovskaya I.V."/>
            <person name="Shelenkov A.A."/>
            <person name="Shagin D.A."/>
        </authorList>
    </citation>
    <scope>NUCLEOTIDE SEQUENCE [LARGE SCALE GENOMIC DNA]</scope>
    <source>
        <strain evidence="12">TOA</strain>
    </source>
</reference>
<proteinExistence type="inferred from homology"/>
<dbReference type="InterPro" id="IPR035908">
    <property type="entry name" value="F0_ATP_A_sf"/>
</dbReference>
<dbReference type="GO" id="GO:0016787">
    <property type="term" value="F:hydrolase activity"/>
    <property type="evidence" value="ECO:0007669"/>
    <property type="project" value="UniProtKB-KW"/>
</dbReference>
<dbReference type="EMBL" id="CP033021">
    <property type="protein sequence ID" value="AYN65149.1"/>
    <property type="molecule type" value="Genomic_DNA"/>
</dbReference>
<evidence type="ECO:0000256" key="3">
    <source>
        <dbReference type="ARBA" id="ARBA00022448"/>
    </source>
</evidence>
<keyword evidence="4" id="KW-0138">CF(0)</keyword>
<dbReference type="PANTHER" id="PTHR42823:SF3">
    <property type="entry name" value="ATP SYNTHASE SUBUNIT A, CHLOROPLASTIC"/>
    <property type="match status" value="1"/>
</dbReference>
<evidence type="ECO:0000256" key="2">
    <source>
        <dbReference type="ARBA" id="ARBA00006810"/>
    </source>
</evidence>
<organism evidence="11 12">
    <name type="scientific">Metamycoplasma hominis</name>
    <name type="common">Mycoplasma hominis</name>
    <dbReference type="NCBI Taxonomy" id="2098"/>
    <lineage>
        <taxon>Bacteria</taxon>
        <taxon>Bacillati</taxon>
        <taxon>Mycoplasmatota</taxon>
        <taxon>Mycoplasmoidales</taxon>
        <taxon>Metamycoplasmataceae</taxon>
        <taxon>Metamycoplasma</taxon>
    </lineage>
</organism>
<dbReference type="GO" id="GO:0046933">
    <property type="term" value="F:proton-transporting ATP synthase activity, rotational mechanism"/>
    <property type="evidence" value="ECO:0007669"/>
    <property type="project" value="TreeGrafter"/>
</dbReference>
<evidence type="ECO:0000256" key="1">
    <source>
        <dbReference type="ARBA" id="ARBA00004141"/>
    </source>
</evidence>
<evidence type="ECO:0000256" key="9">
    <source>
        <dbReference type="ARBA" id="ARBA00023136"/>
    </source>
</evidence>
<dbReference type="GO" id="GO:0005886">
    <property type="term" value="C:plasma membrane"/>
    <property type="evidence" value="ECO:0007669"/>
    <property type="project" value="TreeGrafter"/>
</dbReference>
<dbReference type="InterPro" id="IPR045082">
    <property type="entry name" value="ATP_syn_F0_a_bact/chloroplast"/>
</dbReference>
<dbReference type="OrthoDB" id="9789241at2"/>
<dbReference type="Pfam" id="PF00119">
    <property type="entry name" value="ATP-synt_A"/>
    <property type="match status" value="1"/>
</dbReference>
<evidence type="ECO:0000313" key="11">
    <source>
        <dbReference type="EMBL" id="AYN65149.1"/>
    </source>
</evidence>
<keyword evidence="11" id="KW-0378">Hydrolase</keyword>
<dbReference type="GO" id="GO:0042777">
    <property type="term" value="P:proton motive force-driven plasma membrane ATP synthesis"/>
    <property type="evidence" value="ECO:0007669"/>
    <property type="project" value="TreeGrafter"/>
</dbReference>
<gene>
    <name evidence="11" type="ORF">KN71_000230</name>
</gene>
<dbReference type="AlphaFoldDB" id="A0A2K9YSL5"/>
<reference evidence="11 12" key="1">
    <citation type="submission" date="2014-08" db="EMBL/GenBank/DDBJ databases">
        <authorList>
            <person name="Kuleshov K."/>
            <person name="Dedkov V."/>
            <person name="Markelov M."/>
            <person name="Pimkina E."/>
        </authorList>
    </citation>
    <scope>NUCLEOTIDE SEQUENCE [LARGE SCALE GENOMIC DNA]</scope>
    <source>
        <strain evidence="12">TOA</strain>
    </source>
</reference>
<dbReference type="NCBIfam" id="NF004487">
    <property type="entry name" value="PRK05815.3-5"/>
    <property type="match status" value="1"/>
</dbReference>
<sequence length="284" mass="32073">MDRILRLHWFGGPVNPGEVSSFNDNQLFTLIILVALIFIISILIFVAIKRQKVDKAPNTVVLMVESIIKNSDEFISETHGNKFDKMNPYFISLFAFLILGNMLSLVGLAPIGTSLSAIFAATVISWLGTHIIGFIYKKFKYLFKILNPLEASSNFSPLISLTFRMYGNILGGVVLVALVSLFLNNIWTKIIGANLESPSAELNPIGLLILPAFNLYFDIFDSFIQAFVFMILTISYWTQSAEEDIKEKHKDKIKEWKQEILKNKQNKNNIDNKNNETSVVEATI</sequence>
<name>A0A2K9YSL5_METHO</name>
<comment type="similarity">
    <text evidence="2">Belongs to the ATPase A chain family.</text>
</comment>
<dbReference type="PANTHER" id="PTHR42823">
    <property type="entry name" value="ATP SYNTHASE SUBUNIT A, CHLOROPLASTIC"/>
    <property type="match status" value="1"/>
</dbReference>
<dbReference type="GeneID" id="89679517"/>
<dbReference type="InterPro" id="IPR000568">
    <property type="entry name" value="ATP_synth_F0_asu"/>
</dbReference>
<dbReference type="EC" id="3.6.3.14" evidence="11"/>
<keyword evidence="3" id="KW-0813">Transport</keyword>
<evidence type="ECO:0000256" key="8">
    <source>
        <dbReference type="ARBA" id="ARBA00023065"/>
    </source>
</evidence>
<protein>
    <submittedName>
        <fullName evidence="11">F0F1 ATP synthase subunit A</fullName>
        <ecNumber evidence="11">3.6.3.14</ecNumber>
    </submittedName>
</protein>